<sequence length="89" mass="9843">MADAAVSATIQVALQSVVSLAGDHVNLVREFPTELERLNKSAEMIRGFVAGAEEQMHSHDPRLLGVQKWLKQLEEEVFKADKCAGRVQL</sequence>
<keyword evidence="1" id="KW-0677">Repeat</keyword>
<dbReference type="Pfam" id="PF18052">
    <property type="entry name" value="Rx_N"/>
    <property type="match status" value="1"/>
</dbReference>
<evidence type="ECO:0000313" key="5">
    <source>
        <dbReference type="EMBL" id="CDP17560.1"/>
    </source>
</evidence>
<dbReference type="GO" id="GO:0000166">
    <property type="term" value="F:nucleotide binding"/>
    <property type="evidence" value="ECO:0007669"/>
    <property type="project" value="UniProtKB-KW"/>
</dbReference>
<dbReference type="Gene3D" id="1.20.5.4130">
    <property type="match status" value="1"/>
</dbReference>
<proteinExistence type="predicted"/>
<evidence type="ECO:0000256" key="1">
    <source>
        <dbReference type="ARBA" id="ARBA00022737"/>
    </source>
</evidence>
<reference evidence="6" key="1">
    <citation type="journal article" date="2014" name="Science">
        <title>The coffee genome provides insight into the convergent evolution of caffeine biosynthesis.</title>
        <authorList>
            <person name="Denoeud F."/>
            <person name="Carretero-Paulet L."/>
            <person name="Dereeper A."/>
            <person name="Droc G."/>
            <person name="Guyot R."/>
            <person name="Pietrella M."/>
            <person name="Zheng C."/>
            <person name="Alberti A."/>
            <person name="Anthony F."/>
            <person name="Aprea G."/>
            <person name="Aury J.M."/>
            <person name="Bento P."/>
            <person name="Bernard M."/>
            <person name="Bocs S."/>
            <person name="Campa C."/>
            <person name="Cenci A."/>
            <person name="Combes M.C."/>
            <person name="Crouzillat D."/>
            <person name="Da Silva C."/>
            <person name="Daddiego L."/>
            <person name="De Bellis F."/>
            <person name="Dussert S."/>
            <person name="Garsmeur O."/>
            <person name="Gayraud T."/>
            <person name="Guignon V."/>
            <person name="Jahn K."/>
            <person name="Jamilloux V."/>
            <person name="Joet T."/>
            <person name="Labadie K."/>
            <person name="Lan T."/>
            <person name="Leclercq J."/>
            <person name="Lepelley M."/>
            <person name="Leroy T."/>
            <person name="Li L.T."/>
            <person name="Librado P."/>
            <person name="Lopez L."/>
            <person name="Munoz A."/>
            <person name="Noel B."/>
            <person name="Pallavicini A."/>
            <person name="Perrotta G."/>
            <person name="Poncet V."/>
            <person name="Pot D."/>
            <person name="Priyono X."/>
            <person name="Rigoreau M."/>
            <person name="Rouard M."/>
            <person name="Rozas J."/>
            <person name="Tranchant-Dubreuil C."/>
            <person name="VanBuren R."/>
            <person name="Zhang Q."/>
            <person name="Andrade A.C."/>
            <person name="Argout X."/>
            <person name="Bertrand B."/>
            <person name="de Kochko A."/>
            <person name="Graziosi G."/>
            <person name="Henry R.J."/>
            <person name="Jayarama X."/>
            <person name="Ming R."/>
            <person name="Nagai C."/>
            <person name="Rounsley S."/>
            <person name="Sankoff D."/>
            <person name="Giuliano G."/>
            <person name="Albert V.A."/>
            <person name="Wincker P."/>
            <person name="Lashermes P."/>
        </authorList>
    </citation>
    <scope>NUCLEOTIDE SEQUENCE [LARGE SCALE GENOMIC DNA]</scope>
    <source>
        <strain evidence="6">cv. DH200-94</strain>
    </source>
</reference>
<keyword evidence="2" id="KW-0547">Nucleotide-binding</keyword>
<dbReference type="GO" id="GO:0006952">
    <property type="term" value="P:defense response"/>
    <property type="evidence" value="ECO:0007669"/>
    <property type="project" value="UniProtKB-KW"/>
</dbReference>
<dbReference type="Gramene" id="CDP17560">
    <property type="protein sequence ID" value="CDP17560"/>
    <property type="gene ID" value="GSCOC_T00011044001"/>
</dbReference>
<evidence type="ECO:0000256" key="3">
    <source>
        <dbReference type="ARBA" id="ARBA00022821"/>
    </source>
</evidence>
<accession>A0A068V9W6</accession>
<dbReference type="PhylomeDB" id="A0A068V9W6"/>
<keyword evidence="3" id="KW-0611">Plant defense</keyword>
<feature type="domain" description="Disease resistance N-terminal" evidence="4">
    <location>
        <begin position="10"/>
        <end position="83"/>
    </location>
</feature>
<evidence type="ECO:0000256" key="2">
    <source>
        <dbReference type="ARBA" id="ARBA00022741"/>
    </source>
</evidence>
<dbReference type="Proteomes" id="UP000295252">
    <property type="component" value="Chromosome I"/>
</dbReference>
<keyword evidence="6" id="KW-1185">Reference proteome</keyword>
<dbReference type="InterPro" id="IPR041118">
    <property type="entry name" value="Rx_N"/>
</dbReference>
<dbReference type="EMBL" id="HG739252">
    <property type="protein sequence ID" value="CDP17560.1"/>
    <property type="molecule type" value="Genomic_DNA"/>
</dbReference>
<dbReference type="AlphaFoldDB" id="A0A068V9W6"/>
<gene>
    <name evidence="5" type="ORF">GSCOC_T00011044001</name>
</gene>
<evidence type="ECO:0000313" key="6">
    <source>
        <dbReference type="Proteomes" id="UP000295252"/>
    </source>
</evidence>
<evidence type="ECO:0000259" key="4">
    <source>
        <dbReference type="Pfam" id="PF18052"/>
    </source>
</evidence>
<name>A0A068V9W6_COFCA</name>
<organism evidence="5 6">
    <name type="scientific">Coffea canephora</name>
    <name type="common">Robusta coffee</name>
    <dbReference type="NCBI Taxonomy" id="49390"/>
    <lineage>
        <taxon>Eukaryota</taxon>
        <taxon>Viridiplantae</taxon>
        <taxon>Streptophyta</taxon>
        <taxon>Embryophyta</taxon>
        <taxon>Tracheophyta</taxon>
        <taxon>Spermatophyta</taxon>
        <taxon>Magnoliopsida</taxon>
        <taxon>eudicotyledons</taxon>
        <taxon>Gunneridae</taxon>
        <taxon>Pentapetalae</taxon>
        <taxon>asterids</taxon>
        <taxon>lamiids</taxon>
        <taxon>Gentianales</taxon>
        <taxon>Rubiaceae</taxon>
        <taxon>Ixoroideae</taxon>
        <taxon>Gardenieae complex</taxon>
        <taxon>Bertiereae - Coffeeae clade</taxon>
        <taxon>Coffeeae</taxon>
        <taxon>Coffea</taxon>
    </lineage>
</organism>
<protein>
    <recommendedName>
        <fullName evidence="4">Disease resistance N-terminal domain-containing protein</fullName>
    </recommendedName>
</protein>
<dbReference type="InParanoid" id="A0A068V9W6"/>